<name>A0A4Z2DDW2_SCHJA</name>
<protein>
    <submittedName>
        <fullName evidence="1">Uncharacterized protein</fullName>
    </submittedName>
</protein>
<dbReference type="EMBL" id="SKCS01000166">
    <property type="protein sequence ID" value="TNN14698.1"/>
    <property type="molecule type" value="Genomic_DNA"/>
</dbReference>
<evidence type="ECO:0000313" key="1">
    <source>
        <dbReference type="EMBL" id="TNN14697.1"/>
    </source>
</evidence>
<gene>
    <name evidence="1" type="ORF">EWB00_001883</name>
</gene>
<keyword evidence="2" id="KW-1185">Reference proteome</keyword>
<reference evidence="1 2" key="1">
    <citation type="submission" date="2019-03" db="EMBL/GenBank/DDBJ databases">
        <title>An improved genome assembly of the fluke Schistosoma japonicum.</title>
        <authorList>
            <person name="Hu W."/>
            <person name="Luo F."/>
            <person name="Yin M."/>
            <person name="Mo X."/>
            <person name="Sun C."/>
            <person name="Wu Q."/>
            <person name="Zhu B."/>
            <person name="Xiang M."/>
            <person name="Wang J."/>
            <person name="Wang Y."/>
            <person name="Zhang T."/>
            <person name="Xu B."/>
            <person name="Zheng H."/>
            <person name="Feng Z."/>
        </authorList>
    </citation>
    <scope>NUCLEOTIDE SEQUENCE [LARGE SCALE GENOMIC DNA]</scope>
    <source>
        <strain evidence="1">HuSjv2</strain>
        <tissue evidence="1">Worms</tissue>
    </source>
</reference>
<dbReference type="EMBL" id="SKCS01000166">
    <property type="protein sequence ID" value="TNN14697.1"/>
    <property type="molecule type" value="Genomic_DNA"/>
</dbReference>
<comment type="caution">
    <text evidence="1">The sequence shown here is derived from an EMBL/GenBank/DDBJ whole genome shotgun (WGS) entry which is preliminary data.</text>
</comment>
<dbReference type="Proteomes" id="UP000311919">
    <property type="component" value="Unassembled WGS sequence"/>
</dbReference>
<evidence type="ECO:0000313" key="2">
    <source>
        <dbReference type="Proteomes" id="UP000311919"/>
    </source>
</evidence>
<proteinExistence type="predicted"/>
<dbReference type="OrthoDB" id="6223964at2759"/>
<accession>A0A4Z2DDW2</accession>
<organism evidence="1 2">
    <name type="scientific">Schistosoma japonicum</name>
    <name type="common">Blood fluke</name>
    <dbReference type="NCBI Taxonomy" id="6182"/>
    <lineage>
        <taxon>Eukaryota</taxon>
        <taxon>Metazoa</taxon>
        <taxon>Spiralia</taxon>
        <taxon>Lophotrochozoa</taxon>
        <taxon>Platyhelminthes</taxon>
        <taxon>Trematoda</taxon>
        <taxon>Digenea</taxon>
        <taxon>Strigeidida</taxon>
        <taxon>Schistosomatoidea</taxon>
        <taxon>Schistosomatidae</taxon>
        <taxon>Schistosoma</taxon>
    </lineage>
</organism>
<dbReference type="EMBL" id="SKCS01000166">
    <property type="protein sequence ID" value="TNN14699.1"/>
    <property type="molecule type" value="Genomic_DNA"/>
</dbReference>
<sequence>MPLDHNHVASAEISDIWIKLDWNRTVFRGLMKEYESQQSRRHESKKFIPAGQMSYCIKSIKFK</sequence>
<dbReference type="AlphaFoldDB" id="A0A4Z2DDW2"/>